<organism evidence="2 3">
    <name type="scientific">Puccinia triticina</name>
    <dbReference type="NCBI Taxonomy" id="208348"/>
    <lineage>
        <taxon>Eukaryota</taxon>
        <taxon>Fungi</taxon>
        <taxon>Dikarya</taxon>
        <taxon>Basidiomycota</taxon>
        <taxon>Pucciniomycotina</taxon>
        <taxon>Pucciniomycetes</taxon>
        <taxon>Pucciniales</taxon>
        <taxon>Pucciniaceae</taxon>
        <taxon>Puccinia</taxon>
    </lineage>
</organism>
<dbReference type="Proteomes" id="UP001164743">
    <property type="component" value="Chromosome 8A"/>
</dbReference>
<protein>
    <submittedName>
        <fullName evidence="2">Uncharacterized protein</fullName>
    </submittedName>
</protein>
<keyword evidence="3" id="KW-1185">Reference proteome</keyword>
<dbReference type="EMBL" id="CP110428">
    <property type="protein sequence ID" value="WAQ87157.1"/>
    <property type="molecule type" value="Genomic_DNA"/>
</dbReference>
<feature type="compositionally biased region" description="Gly residues" evidence="1">
    <location>
        <begin position="85"/>
        <end position="97"/>
    </location>
</feature>
<dbReference type="RefSeq" id="XP_053022712.1">
    <property type="nucleotide sequence ID" value="XM_053172034.1"/>
</dbReference>
<dbReference type="GeneID" id="77812918"/>
<accession>A0ABY7CRQ7</accession>
<feature type="compositionally biased region" description="Basic and acidic residues" evidence="1">
    <location>
        <begin position="106"/>
        <end position="116"/>
    </location>
</feature>
<proteinExistence type="predicted"/>
<reference evidence="2" key="1">
    <citation type="submission" date="2022-10" db="EMBL/GenBank/DDBJ databases">
        <title>Puccinia triticina Genome sequencing and assembly.</title>
        <authorList>
            <person name="Li C."/>
        </authorList>
    </citation>
    <scope>NUCLEOTIDE SEQUENCE</scope>
    <source>
        <strain evidence="2">Pt15</strain>
    </source>
</reference>
<evidence type="ECO:0000313" key="2">
    <source>
        <dbReference type="EMBL" id="WAQ87157.1"/>
    </source>
</evidence>
<name>A0ABY7CRQ7_9BASI</name>
<gene>
    <name evidence="2" type="ORF">PtA15_8A58</name>
</gene>
<evidence type="ECO:0000313" key="3">
    <source>
        <dbReference type="Proteomes" id="UP001164743"/>
    </source>
</evidence>
<sequence length="207" mass="22438">MVTTRSSNDISTQPQTTPGSTRGGQSSVHGQGQPSTRGQGQPSTRGRGQPSTRGRGQPSTRGRGQPSTRGRGQPSTRGRGQTSTRGGGITTRGGGNATHGTGPSDRGQEGLDERPSPSHPLGTNHNPKEQNENKEAIGFTLDNFQNHLDQWTIPSLRKVLNRRKKNANRIPTDVQEVLNFQKTNYTKIKLMLALIGRVSEKTINNWL</sequence>
<evidence type="ECO:0000256" key="1">
    <source>
        <dbReference type="SAM" id="MobiDB-lite"/>
    </source>
</evidence>
<feature type="region of interest" description="Disordered" evidence="1">
    <location>
        <begin position="1"/>
        <end position="130"/>
    </location>
</feature>
<feature type="compositionally biased region" description="Polar residues" evidence="1">
    <location>
        <begin position="1"/>
        <end position="75"/>
    </location>
</feature>